<feature type="domain" description="Tll0287-like" evidence="1">
    <location>
        <begin position="56"/>
        <end position="177"/>
    </location>
</feature>
<dbReference type="Pfam" id="PF11845">
    <property type="entry name" value="Tll0287-like"/>
    <property type="match status" value="1"/>
</dbReference>
<gene>
    <name evidence="2" type="ORF">MNBD_PLANCTO02-2446</name>
</gene>
<organism evidence="2">
    <name type="scientific">hydrothermal vent metagenome</name>
    <dbReference type="NCBI Taxonomy" id="652676"/>
    <lineage>
        <taxon>unclassified sequences</taxon>
        <taxon>metagenomes</taxon>
        <taxon>ecological metagenomes</taxon>
    </lineage>
</organism>
<dbReference type="EMBL" id="UOGL01000394">
    <property type="protein sequence ID" value="VAX40030.1"/>
    <property type="molecule type" value="Genomic_DNA"/>
</dbReference>
<accession>A0A3B1DX76</accession>
<evidence type="ECO:0000259" key="1">
    <source>
        <dbReference type="Pfam" id="PF11845"/>
    </source>
</evidence>
<sequence>MPISEKKMKINSWKVSILPLVLFAIITAGVGLCDDSTAKSETKKEIKKKNKKSRVTLTEAKEQAKLLHEAFHTTLQVVHRQYFRQDEKLQIPSRTLDTIFEKLSDNREIQFKWISVNAQAMNIDHEPETKFEKKAAQVIASGKDSYEQVEKGVYRHAGKILLLNQCLKCHLPDRTSTKTRFAGLIISMKLK</sequence>
<protein>
    <recommendedName>
        <fullName evidence="1">Tll0287-like domain-containing protein</fullName>
    </recommendedName>
</protein>
<reference evidence="2" key="1">
    <citation type="submission" date="2018-06" db="EMBL/GenBank/DDBJ databases">
        <authorList>
            <person name="Zhirakovskaya E."/>
        </authorList>
    </citation>
    <scope>NUCLEOTIDE SEQUENCE</scope>
</reference>
<name>A0A3B1DX76_9ZZZZ</name>
<dbReference type="AlphaFoldDB" id="A0A3B1DX76"/>
<dbReference type="InterPro" id="IPR021796">
    <property type="entry name" value="Tll0287-like_dom"/>
</dbReference>
<proteinExistence type="predicted"/>
<evidence type="ECO:0000313" key="2">
    <source>
        <dbReference type="EMBL" id="VAX40030.1"/>
    </source>
</evidence>